<dbReference type="AlphaFoldDB" id="A0A926KRC1"/>
<dbReference type="GO" id="GO:0005886">
    <property type="term" value="C:plasma membrane"/>
    <property type="evidence" value="ECO:0007669"/>
    <property type="project" value="UniProtKB-SubCell"/>
</dbReference>
<dbReference type="EMBL" id="JACVVD010000006">
    <property type="protein sequence ID" value="MBD0382087.1"/>
    <property type="molecule type" value="Genomic_DNA"/>
</dbReference>
<comment type="caution">
    <text evidence="9">The sequence shown here is derived from an EMBL/GenBank/DDBJ whole genome shotgun (WGS) entry which is preliminary data.</text>
</comment>
<dbReference type="Gene3D" id="3.30.240.20">
    <property type="entry name" value="bsu07140 like domains"/>
    <property type="match status" value="2"/>
</dbReference>
<keyword evidence="6 7" id="KW-0472">Membrane</keyword>
<evidence type="ECO:0000259" key="8">
    <source>
        <dbReference type="Pfam" id="PF04239"/>
    </source>
</evidence>
<dbReference type="RefSeq" id="WP_188175876.1">
    <property type="nucleotide sequence ID" value="NZ_JACVVD010000006.1"/>
</dbReference>
<gene>
    <name evidence="9" type="ORF">ICC18_18375</name>
</gene>
<dbReference type="PANTHER" id="PTHR34582">
    <property type="entry name" value="UPF0702 TRANSMEMBRANE PROTEIN YCAP"/>
    <property type="match status" value="1"/>
</dbReference>
<evidence type="ECO:0000256" key="7">
    <source>
        <dbReference type="SAM" id="Phobius"/>
    </source>
</evidence>
<feature type="transmembrane region" description="Helical" evidence="7">
    <location>
        <begin position="41"/>
        <end position="61"/>
    </location>
</feature>
<sequence>MNFFHSQESLTIIEWILRAVVGYLFLLIATKLLGQRSISQLRFLDFTIALILGNIIAHPLSDEKLGLSGSMTTTATIVLLYLATSWLSLKWNFLKHFLDPAPITLIQNGQIQIKNLSKAKISMDHLFSEVRKQQIEDIQKVALALWEPGGTISIFVSPQHQPATAADMNIHKAAFSLVKPIIIEGSTNHKLLRQLGKDSAWLEAKIRAKHQNIHEVPLATIDDQEQIRIYNLLTNEKGDQSLASGNG</sequence>
<dbReference type="PANTHER" id="PTHR34582:SF5">
    <property type="entry name" value="UPF0702 TRANSMEMBRANE PROTEIN YETF"/>
    <property type="match status" value="1"/>
</dbReference>
<keyword evidence="5 7" id="KW-1133">Transmembrane helix</keyword>
<evidence type="ECO:0000256" key="5">
    <source>
        <dbReference type="ARBA" id="ARBA00022989"/>
    </source>
</evidence>
<protein>
    <submittedName>
        <fullName evidence="9">DUF421 domain-containing protein</fullName>
    </submittedName>
</protein>
<reference evidence="9" key="1">
    <citation type="submission" date="2020-09" db="EMBL/GenBank/DDBJ databases">
        <title>Draft Genome Sequence of Paenibacillus sp. WST5.</title>
        <authorList>
            <person name="Bao Z."/>
        </authorList>
    </citation>
    <scope>NUCLEOTIDE SEQUENCE</scope>
    <source>
        <strain evidence="9">WST5</strain>
    </source>
</reference>
<evidence type="ECO:0000256" key="1">
    <source>
        <dbReference type="ARBA" id="ARBA00004651"/>
    </source>
</evidence>
<feature type="transmembrane region" description="Helical" evidence="7">
    <location>
        <begin position="12"/>
        <end position="29"/>
    </location>
</feature>
<evidence type="ECO:0000256" key="3">
    <source>
        <dbReference type="ARBA" id="ARBA00022475"/>
    </source>
</evidence>
<keyword evidence="10" id="KW-1185">Reference proteome</keyword>
<evidence type="ECO:0000256" key="4">
    <source>
        <dbReference type="ARBA" id="ARBA00022692"/>
    </source>
</evidence>
<dbReference type="Pfam" id="PF04239">
    <property type="entry name" value="DUF421"/>
    <property type="match status" value="1"/>
</dbReference>
<evidence type="ECO:0000256" key="2">
    <source>
        <dbReference type="ARBA" id="ARBA00006448"/>
    </source>
</evidence>
<keyword evidence="3" id="KW-1003">Cell membrane</keyword>
<organism evidence="9 10">
    <name type="scientific">Paenibacillus sedimenti</name>
    <dbReference type="NCBI Taxonomy" id="2770274"/>
    <lineage>
        <taxon>Bacteria</taxon>
        <taxon>Bacillati</taxon>
        <taxon>Bacillota</taxon>
        <taxon>Bacilli</taxon>
        <taxon>Bacillales</taxon>
        <taxon>Paenibacillaceae</taxon>
        <taxon>Paenibacillus</taxon>
    </lineage>
</organism>
<keyword evidence="4 7" id="KW-0812">Transmembrane</keyword>
<feature type="transmembrane region" description="Helical" evidence="7">
    <location>
        <begin position="67"/>
        <end position="89"/>
    </location>
</feature>
<accession>A0A926KRC1</accession>
<evidence type="ECO:0000256" key="6">
    <source>
        <dbReference type="ARBA" id="ARBA00023136"/>
    </source>
</evidence>
<evidence type="ECO:0000313" key="9">
    <source>
        <dbReference type="EMBL" id="MBD0382087.1"/>
    </source>
</evidence>
<comment type="similarity">
    <text evidence="2">Belongs to the UPF0702 family.</text>
</comment>
<name>A0A926KRC1_9BACL</name>
<comment type="subcellular location">
    <subcellularLocation>
        <location evidence="1">Cell membrane</location>
        <topology evidence="1">Multi-pass membrane protein</topology>
    </subcellularLocation>
</comment>
<dbReference type="Proteomes" id="UP000650466">
    <property type="component" value="Unassembled WGS sequence"/>
</dbReference>
<proteinExistence type="inferred from homology"/>
<evidence type="ECO:0000313" key="10">
    <source>
        <dbReference type="Proteomes" id="UP000650466"/>
    </source>
</evidence>
<feature type="domain" description="YetF C-terminal" evidence="8">
    <location>
        <begin position="90"/>
        <end position="221"/>
    </location>
</feature>
<dbReference type="InterPro" id="IPR007353">
    <property type="entry name" value="DUF421"/>
</dbReference>
<dbReference type="InterPro" id="IPR023090">
    <property type="entry name" value="UPF0702_alpha/beta_dom_sf"/>
</dbReference>